<feature type="region of interest" description="Disordered" evidence="1">
    <location>
        <begin position="21"/>
        <end position="84"/>
    </location>
</feature>
<name>A0ABD2ZMA2_9GENT</name>
<organism evidence="2 3">
    <name type="scientific">Cinchona calisaya</name>
    <dbReference type="NCBI Taxonomy" id="153742"/>
    <lineage>
        <taxon>Eukaryota</taxon>
        <taxon>Viridiplantae</taxon>
        <taxon>Streptophyta</taxon>
        <taxon>Embryophyta</taxon>
        <taxon>Tracheophyta</taxon>
        <taxon>Spermatophyta</taxon>
        <taxon>Magnoliopsida</taxon>
        <taxon>eudicotyledons</taxon>
        <taxon>Gunneridae</taxon>
        <taxon>Pentapetalae</taxon>
        <taxon>asterids</taxon>
        <taxon>lamiids</taxon>
        <taxon>Gentianales</taxon>
        <taxon>Rubiaceae</taxon>
        <taxon>Cinchonoideae</taxon>
        <taxon>Cinchoneae</taxon>
        <taxon>Cinchona</taxon>
    </lineage>
</organism>
<protein>
    <submittedName>
        <fullName evidence="2">Uncharacterized protein</fullName>
    </submittedName>
</protein>
<dbReference type="EMBL" id="JBJUIK010000008">
    <property type="protein sequence ID" value="KAL3519460.1"/>
    <property type="molecule type" value="Genomic_DNA"/>
</dbReference>
<evidence type="ECO:0000313" key="3">
    <source>
        <dbReference type="Proteomes" id="UP001630127"/>
    </source>
</evidence>
<sequence>MIFLKNTTYKLARVDVPNYHPELVPHPLRVRRTTRSGQQRGGGRRTYRVRSLEPDPEHEFEPEPEPEPDTGLDDMYEDDENPLLPTPPHFLAGPRASMPFSSGQFILQDTIPLESSSSTPFRDLYGMSLGIGLEDLSQPGSWGPASVLLKNTDPNTGKLIKRIRYKNGEKTKEILSSPLPSRPSLLDLRPRHASASASTSTSIRASWDNQIVFGFGKLLSSQ</sequence>
<evidence type="ECO:0000256" key="1">
    <source>
        <dbReference type="SAM" id="MobiDB-lite"/>
    </source>
</evidence>
<comment type="caution">
    <text evidence="2">The sequence shown here is derived from an EMBL/GenBank/DDBJ whole genome shotgun (WGS) entry which is preliminary data.</text>
</comment>
<evidence type="ECO:0000313" key="2">
    <source>
        <dbReference type="EMBL" id="KAL3519460.1"/>
    </source>
</evidence>
<proteinExistence type="predicted"/>
<accession>A0ABD2ZMA2</accession>
<feature type="compositionally biased region" description="Basic and acidic residues" evidence="1">
    <location>
        <begin position="50"/>
        <end position="61"/>
    </location>
</feature>
<feature type="compositionally biased region" description="Acidic residues" evidence="1">
    <location>
        <begin position="62"/>
        <end position="81"/>
    </location>
</feature>
<dbReference type="Proteomes" id="UP001630127">
    <property type="component" value="Unassembled WGS sequence"/>
</dbReference>
<gene>
    <name evidence="2" type="ORF">ACH5RR_017609</name>
</gene>
<dbReference type="AlphaFoldDB" id="A0ABD2ZMA2"/>
<reference evidence="2 3" key="1">
    <citation type="submission" date="2024-11" db="EMBL/GenBank/DDBJ databases">
        <title>A near-complete genome assembly of Cinchona calisaya.</title>
        <authorList>
            <person name="Lian D.C."/>
            <person name="Zhao X.W."/>
            <person name="Wei L."/>
        </authorList>
    </citation>
    <scope>NUCLEOTIDE SEQUENCE [LARGE SCALE GENOMIC DNA]</scope>
    <source>
        <tissue evidence="2">Nenye</tissue>
    </source>
</reference>
<keyword evidence="3" id="KW-1185">Reference proteome</keyword>